<reference evidence="3" key="1">
    <citation type="journal article" date="2019" name="Database">
        <title>The radish genome database (RadishGD): an integrated information resource for radish genomics.</title>
        <authorList>
            <person name="Yu H.J."/>
            <person name="Baek S."/>
            <person name="Lee Y.J."/>
            <person name="Cho A."/>
            <person name="Mun J.H."/>
        </authorList>
    </citation>
    <scope>NUCLEOTIDE SEQUENCE [LARGE SCALE GENOMIC DNA]</scope>
    <source>
        <strain evidence="3">cv. WK10039</strain>
    </source>
</reference>
<dbReference type="GO" id="GO:0008725">
    <property type="term" value="F:DNA-3-methyladenine glycosylase activity"/>
    <property type="evidence" value="ECO:0007669"/>
    <property type="project" value="InterPro"/>
</dbReference>
<feature type="compositionally biased region" description="Basic residues" evidence="2">
    <location>
        <begin position="97"/>
        <end position="106"/>
    </location>
</feature>
<evidence type="ECO:0000256" key="1">
    <source>
        <dbReference type="PIRSR" id="PIRSR605019-1"/>
    </source>
</evidence>
<feature type="binding site" evidence="1">
    <location>
        <position position="318"/>
    </location>
    <ligand>
        <name>Zn(2+)</name>
        <dbReference type="ChEBI" id="CHEBI:29105"/>
    </ligand>
</feature>
<dbReference type="GeneID" id="108811214"/>
<keyword evidence="3" id="KW-1185">Reference proteome</keyword>
<feature type="binding site" evidence="1">
    <location>
        <position position="148"/>
    </location>
    <ligand>
        <name>Zn(2+)</name>
        <dbReference type="ChEBI" id="CHEBI:29105"/>
    </ligand>
</feature>
<dbReference type="InterPro" id="IPR011257">
    <property type="entry name" value="DNA_glycosylase"/>
</dbReference>
<reference evidence="4" key="2">
    <citation type="submission" date="2025-08" db="UniProtKB">
        <authorList>
            <consortium name="RefSeq"/>
        </authorList>
    </citation>
    <scope>IDENTIFICATION</scope>
    <source>
        <tissue evidence="4">Leaf</tissue>
    </source>
</reference>
<keyword evidence="1" id="KW-0479">Metal-binding</keyword>
<dbReference type="PANTHER" id="PTHR31116:SF49">
    <property type="entry name" value="DNA-3-METHYLADENINE GLYCOSYLASE I"/>
    <property type="match status" value="1"/>
</dbReference>
<protein>
    <submittedName>
        <fullName evidence="4">Uncharacterized protein LOC108811214</fullName>
    </submittedName>
</protein>
<feature type="compositionally biased region" description="Low complexity" evidence="2">
    <location>
        <begin position="66"/>
        <end position="96"/>
    </location>
</feature>
<evidence type="ECO:0000313" key="3">
    <source>
        <dbReference type="Proteomes" id="UP000504610"/>
    </source>
</evidence>
<dbReference type="Pfam" id="PF03352">
    <property type="entry name" value="Adenine_glyco"/>
    <property type="match status" value="1"/>
</dbReference>
<organism evidence="3 4">
    <name type="scientific">Raphanus sativus</name>
    <name type="common">Radish</name>
    <name type="synonym">Raphanus raphanistrum var. sativus</name>
    <dbReference type="NCBI Taxonomy" id="3726"/>
    <lineage>
        <taxon>Eukaryota</taxon>
        <taxon>Viridiplantae</taxon>
        <taxon>Streptophyta</taxon>
        <taxon>Embryophyta</taxon>
        <taxon>Tracheophyta</taxon>
        <taxon>Spermatophyta</taxon>
        <taxon>Magnoliopsida</taxon>
        <taxon>eudicotyledons</taxon>
        <taxon>Gunneridae</taxon>
        <taxon>Pentapetalae</taxon>
        <taxon>rosids</taxon>
        <taxon>malvids</taxon>
        <taxon>Brassicales</taxon>
        <taxon>Brassicaceae</taxon>
        <taxon>Brassiceae</taxon>
        <taxon>Raphanus</taxon>
    </lineage>
</organism>
<feature type="compositionally biased region" description="Low complexity" evidence="2">
    <location>
        <begin position="47"/>
        <end position="56"/>
    </location>
</feature>
<feature type="region of interest" description="Disordered" evidence="2">
    <location>
        <begin position="1"/>
        <end position="126"/>
    </location>
</feature>
<feature type="binding site" evidence="1">
    <location>
        <position position="163"/>
    </location>
    <ligand>
        <name>Zn(2+)</name>
        <dbReference type="ChEBI" id="CHEBI:29105"/>
    </ligand>
</feature>
<dbReference type="InterPro" id="IPR005019">
    <property type="entry name" value="Adenine_glyco"/>
</dbReference>
<dbReference type="OrthoDB" id="3941538at2759"/>
<dbReference type="RefSeq" id="XP_018438760.1">
    <property type="nucleotide sequence ID" value="XM_018583258.2"/>
</dbReference>
<dbReference type="Gene3D" id="1.10.340.30">
    <property type="entry name" value="Hypothetical protein, domain 2"/>
    <property type="match status" value="1"/>
</dbReference>
<name>A0A6J0JSV2_RAPSA</name>
<dbReference type="PANTHER" id="PTHR31116">
    <property type="entry name" value="OS04G0501200 PROTEIN"/>
    <property type="match status" value="1"/>
</dbReference>
<dbReference type="KEGG" id="rsz:108811214"/>
<accession>A0A6J0JSV2</accession>
<feature type="binding site" evidence="1">
    <location>
        <position position="322"/>
    </location>
    <ligand>
        <name>Zn(2+)</name>
        <dbReference type="ChEBI" id="CHEBI:29105"/>
    </ligand>
</feature>
<dbReference type="Proteomes" id="UP000504610">
    <property type="component" value="Chromosome 6"/>
</dbReference>
<evidence type="ECO:0000256" key="2">
    <source>
        <dbReference type="SAM" id="MobiDB-lite"/>
    </source>
</evidence>
<dbReference type="GO" id="GO:0006284">
    <property type="term" value="P:base-excision repair"/>
    <property type="evidence" value="ECO:0007669"/>
    <property type="project" value="InterPro"/>
</dbReference>
<evidence type="ECO:0000313" key="4">
    <source>
        <dbReference type="RefSeq" id="XP_018438760.1"/>
    </source>
</evidence>
<proteinExistence type="predicted"/>
<feature type="compositionally biased region" description="Low complexity" evidence="2">
    <location>
        <begin position="107"/>
        <end position="117"/>
    </location>
</feature>
<feature type="compositionally biased region" description="Basic and acidic residues" evidence="2">
    <location>
        <begin position="30"/>
        <end position="44"/>
    </location>
</feature>
<keyword evidence="1" id="KW-0862">Zinc</keyword>
<dbReference type="GO" id="GO:0046872">
    <property type="term" value="F:metal ion binding"/>
    <property type="evidence" value="ECO:0007669"/>
    <property type="project" value="UniProtKB-KW"/>
</dbReference>
<dbReference type="SUPFAM" id="SSF48150">
    <property type="entry name" value="DNA-glycosylase"/>
    <property type="match status" value="1"/>
</dbReference>
<sequence>MSDPPRFRSVVIGPTGNKLQRKPPGMMKKTTVESKDEKKTKKPPDTTPDSPTTTLKQCSSILRRNSASSMTASYSSDASSSCDSLPLSVASSSSSSSKKKPVRRRSGSVSSSPSGALMRRKQVDEKEDKAAAAASSNADCFADGRKRCAWITPKADTCYVDFHDEEWGVPVQDDKKLFELLCLSGALSELSWTDILSRRPLLREVFMDFDPVAVSELNEKKVAAAALSLLSEVKIRSILDNSRCVRKIIAEHGSFNKYMYNFVNSKPTQSQFRYQRQVPVKTSKAEFISKDLVRRGFRSVSPTVVYSFMQAAGLTNDHLIGCFRYQECCVDAEATTKGKKKNESDK</sequence>
<gene>
    <name evidence="4" type="primary">LOC108811214</name>
</gene>
<dbReference type="AlphaFoldDB" id="A0A6J0JSV2"/>